<evidence type="ECO:0000313" key="1">
    <source>
        <dbReference type="EMBL" id="GIJ72368.1"/>
    </source>
</evidence>
<organism evidence="1 2">
    <name type="scientific">Virgisporangium ochraceum</name>
    <dbReference type="NCBI Taxonomy" id="65505"/>
    <lineage>
        <taxon>Bacteria</taxon>
        <taxon>Bacillati</taxon>
        <taxon>Actinomycetota</taxon>
        <taxon>Actinomycetes</taxon>
        <taxon>Micromonosporales</taxon>
        <taxon>Micromonosporaceae</taxon>
        <taxon>Virgisporangium</taxon>
    </lineage>
</organism>
<accession>A0A8J4A1G8</accession>
<proteinExistence type="predicted"/>
<dbReference type="AlphaFoldDB" id="A0A8J4A1G8"/>
<gene>
    <name evidence="1" type="ORF">Voc01_072850</name>
</gene>
<sequence length="277" mass="29352">MVDRGCDPDPVTTDALPVDPDLAALLRAMDPDPRAVHTLLAPRIGPATVDELAAADYGHDLPAHRAALTALLADPDPPTHLEWAPHEVLVLTLGHGLGDVVDLWSGSVLLGAATPYEEPLLRLPAFLRAALSLGGAEPGGAELAAARRFLAWCRLTVPGDWRLTPRDLPYVTFGVLLLSVAGAPVPSADVLRALAAGLVEELDRSVYEGEWIGRAEPPLIGRGPRKPGRAWRDLAARVLVDGPLAGTAVGERLAVLGRTVTRERALPVEDLYGVFLP</sequence>
<evidence type="ECO:0000313" key="2">
    <source>
        <dbReference type="Proteomes" id="UP000635606"/>
    </source>
</evidence>
<dbReference type="Proteomes" id="UP000635606">
    <property type="component" value="Unassembled WGS sequence"/>
</dbReference>
<name>A0A8J4A1G8_9ACTN</name>
<dbReference type="EMBL" id="BOPH01000099">
    <property type="protein sequence ID" value="GIJ72368.1"/>
    <property type="molecule type" value="Genomic_DNA"/>
</dbReference>
<reference evidence="1" key="1">
    <citation type="submission" date="2021-01" db="EMBL/GenBank/DDBJ databases">
        <title>Whole genome shotgun sequence of Virgisporangium ochraceum NBRC 16418.</title>
        <authorList>
            <person name="Komaki H."/>
            <person name="Tamura T."/>
        </authorList>
    </citation>
    <scope>NUCLEOTIDE SEQUENCE</scope>
    <source>
        <strain evidence="1">NBRC 16418</strain>
    </source>
</reference>
<keyword evidence="2" id="KW-1185">Reference proteome</keyword>
<comment type="caution">
    <text evidence="1">The sequence shown here is derived from an EMBL/GenBank/DDBJ whole genome shotgun (WGS) entry which is preliminary data.</text>
</comment>
<protein>
    <submittedName>
        <fullName evidence="1">Uncharacterized protein</fullName>
    </submittedName>
</protein>